<dbReference type="OrthoDB" id="343092at2759"/>
<feature type="region of interest" description="Disordered" evidence="1">
    <location>
        <begin position="157"/>
        <end position="179"/>
    </location>
</feature>
<name>A0A8H2ZI46_9SACH</name>
<dbReference type="RefSeq" id="XP_041406996.1">
    <property type="nucleotide sequence ID" value="XM_041551062.1"/>
</dbReference>
<dbReference type="GO" id="GO:0004519">
    <property type="term" value="F:endonuclease activity"/>
    <property type="evidence" value="ECO:0007669"/>
    <property type="project" value="UniProtKB-KW"/>
</dbReference>
<reference evidence="3 4" key="1">
    <citation type="submission" date="2020-05" db="EMBL/GenBank/DDBJ databases">
        <authorList>
            <person name="Casaregola S."/>
            <person name="Devillers H."/>
            <person name="Grondin C."/>
        </authorList>
    </citation>
    <scope>NUCLEOTIDE SEQUENCE [LARGE SCALE GENOMIC DNA]</scope>
    <source>
        <strain evidence="3 4">CLIB 1767</strain>
    </source>
</reference>
<dbReference type="GO" id="GO:0006310">
    <property type="term" value="P:DNA recombination"/>
    <property type="evidence" value="ECO:0007669"/>
    <property type="project" value="UniProtKB-ARBA"/>
</dbReference>
<dbReference type="AlphaFoldDB" id="A0A8H2ZI46"/>
<comment type="caution">
    <text evidence="3">The sequence shown here is derived from an EMBL/GenBank/DDBJ whole genome shotgun (WGS) entry which is preliminary data.</text>
</comment>
<dbReference type="GO" id="GO:0003677">
    <property type="term" value="F:DNA binding"/>
    <property type="evidence" value="ECO:0007669"/>
    <property type="project" value="InterPro"/>
</dbReference>
<dbReference type="EMBL" id="CAEFZW010000005">
    <property type="protein sequence ID" value="CAB4255152.1"/>
    <property type="molecule type" value="Genomic_DNA"/>
</dbReference>
<evidence type="ECO:0000313" key="3">
    <source>
        <dbReference type="EMBL" id="CAB4255152.1"/>
    </source>
</evidence>
<keyword evidence="3" id="KW-0540">Nuclease</keyword>
<sequence>MDDIIEITADSSLSFEGLSQCVNKNGDYITVGNNKRKRSEKYEASEEIQIVDEISLSSSPQIDDPNESVAKPTTTIDNSVEFDLPFVNDSTDSNVKATTFGNVSQLKSNQLNKKIFKRSHSLLDDIRDELSSDMSSSEDSLDIDYNQLSGSIFKNTESRKRQSLLPNSEKQKMGTAGAKNVDNSKQDIIIIDETESSVPKTFEESSKMSLASQDLLKDFLASSQGRIDSDSLYTKDSALITTFPDDNIVTSSQNKKKNLSTSNNSETIQKRKESNIRLLTKNTDDELHTVDLDISLFLDDDKAEITPVKIPNRRSSSVFENPARKLGKVAPVIQRSQTTLLPENSDTISNMLGGNSDFVNTLSKYIINGRNFSDEESKNLIKQSLQNDKIKFRQVNQIHRDNQKARECIIVDMPKSLIDTFKDTKINVEELLEPGKLRRGYVDHLPIIRFFRHCDSIYDFKHDYYYPCESQIIEENVAFLFYDTKEFFDQYINKKVELYKSINFYTKHGKQIIVVLNDINKFKRQIEAVEDKQYKAKVNEHLVGTTETSKNRSKSSSNLAMAEKLGMSAFTLEQKIRFIDRRWGVQIVTVNSAMEFIHALPNIVTLIAKKRTDPTLRFLKYAYINVKSGKDQSDILRKVIHDIGKIPDLKSGSIVRTYPKFVQLLSDFENGQLRSDVNGNHLMTPAMESRLYKLFTSHDPSESIP</sequence>
<keyword evidence="3" id="KW-0378">Hydrolase</keyword>
<feature type="region of interest" description="Disordered" evidence="1">
    <location>
        <begin position="250"/>
        <end position="269"/>
    </location>
</feature>
<proteinExistence type="predicted"/>
<keyword evidence="4" id="KW-1185">Reference proteome</keyword>
<dbReference type="GO" id="GO:0061982">
    <property type="term" value="P:meiosis I cell cycle process"/>
    <property type="evidence" value="ECO:0007669"/>
    <property type="project" value="UniProtKB-ARBA"/>
</dbReference>
<dbReference type="Pfam" id="PF02732">
    <property type="entry name" value="ERCC4"/>
    <property type="match status" value="1"/>
</dbReference>
<dbReference type="GeneID" id="64858185"/>
<dbReference type="SMART" id="SM00891">
    <property type="entry name" value="ERCC4"/>
    <property type="match status" value="1"/>
</dbReference>
<dbReference type="InterPro" id="IPR006166">
    <property type="entry name" value="ERCC4_domain"/>
</dbReference>
<gene>
    <name evidence="3" type="ORF">KABA2_05S09570</name>
</gene>
<dbReference type="Proteomes" id="UP000644660">
    <property type="component" value="Unassembled WGS sequence"/>
</dbReference>
<keyword evidence="3" id="KW-0255">Endonuclease</keyword>
<evidence type="ECO:0000256" key="1">
    <source>
        <dbReference type="SAM" id="MobiDB-lite"/>
    </source>
</evidence>
<feature type="domain" description="ERCC4" evidence="2">
    <location>
        <begin position="408"/>
        <end position="669"/>
    </location>
</feature>
<accession>A0A8H2ZI46</accession>
<evidence type="ECO:0000259" key="2">
    <source>
        <dbReference type="SMART" id="SM00891"/>
    </source>
</evidence>
<evidence type="ECO:0000313" key="4">
    <source>
        <dbReference type="Proteomes" id="UP000644660"/>
    </source>
</evidence>
<organism evidence="3 4">
    <name type="scientific">Maudiozyma barnettii</name>
    <dbReference type="NCBI Taxonomy" id="61262"/>
    <lineage>
        <taxon>Eukaryota</taxon>
        <taxon>Fungi</taxon>
        <taxon>Dikarya</taxon>
        <taxon>Ascomycota</taxon>
        <taxon>Saccharomycotina</taxon>
        <taxon>Saccharomycetes</taxon>
        <taxon>Saccharomycetales</taxon>
        <taxon>Saccharomycetaceae</taxon>
        <taxon>Maudiozyma</taxon>
    </lineage>
</organism>
<protein>
    <submittedName>
        <fullName evidence="3">Similar to Saccharomyces cerevisiae YBR098W MMS4 Subunit of the structure-specific Mms4p- Mus81p endonuclease that cleaves branched DNA</fullName>
    </submittedName>
</protein>